<dbReference type="SUPFAM" id="SSF56496">
    <property type="entry name" value="Fibrinogen C-terminal domain-like"/>
    <property type="match status" value="1"/>
</dbReference>
<evidence type="ECO:0000259" key="1">
    <source>
        <dbReference type="PROSITE" id="PS51406"/>
    </source>
</evidence>
<dbReference type="InterPro" id="IPR002181">
    <property type="entry name" value="Fibrinogen_a/b/g_C_dom"/>
</dbReference>
<dbReference type="AlphaFoldDB" id="A0A5B7JCC1"/>
<reference evidence="2 3" key="1">
    <citation type="submission" date="2019-05" db="EMBL/GenBank/DDBJ databases">
        <title>Another draft genome of Portunus trituberculatus and its Hox gene families provides insights of decapod evolution.</title>
        <authorList>
            <person name="Jeong J.-H."/>
            <person name="Song I."/>
            <person name="Kim S."/>
            <person name="Choi T."/>
            <person name="Kim D."/>
            <person name="Ryu S."/>
            <person name="Kim W."/>
        </authorList>
    </citation>
    <scope>NUCLEOTIDE SEQUENCE [LARGE SCALE GENOMIC DNA]</scope>
    <source>
        <tissue evidence="2">Muscle</tissue>
    </source>
</reference>
<dbReference type="PANTHER" id="PTHR19143">
    <property type="entry name" value="FIBRINOGEN/TENASCIN/ANGIOPOEITIN"/>
    <property type="match status" value="1"/>
</dbReference>
<evidence type="ECO:0000313" key="2">
    <source>
        <dbReference type="EMBL" id="MPC92599.1"/>
    </source>
</evidence>
<proteinExistence type="predicted"/>
<accession>A0A5B7JCC1</accession>
<dbReference type="NCBIfam" id="NF040941">
    <property type="entry name" value="GGGWT_bact"/>
    <property type="match status" value="1"/>
</dbReference>
<feature type="domain" description="Fibrinogen C-terminal" evidence="1">
    <location>
        <begin position="1"/>
        <end position="114"/>
    </location>
</feature>
<dbReference type="Gene3D" id="3.90.215.10">
    <property type="entry name" value="Gamma Fibrinogen, chain A, domain 1"/>
    <property type="match status" value="1"/>
</dbReference>
<dbReference type="OrthoDB" id="6348679at2759"/>
<gene>
    <name evidence="2" type="primary">ANGPT4_2</name>
    <name evidence="2" type="ORF">E2C01_087696</name>
</gene>
<dbReference type="InterPro" id="IPR014716">
    <property type="entry name" value="Fibrinogen_a/b/g_C_1"/>
</dbReference>
<comment type="caution">
    <text evidence="2">The sequence shown here is derived from an EMBL/GenBank/DDBJ whole genome shotgun (WGS) entry which is preliminary data.</text>
</comment>
<keyword evidence="3" id="KW-1185">Reference proteome</keyword>
<dbReference type="EMBL" id="VSRR010091860">
    <property type="protein sequence ID" value="MPC92599.1"/>
    <property type="molecule type" value="Genomic_DNA"/>
</dbReference>
<dbReference type="Pfam" id="PF00147">
    <property type="entry name" value="Fibrinogen_C"/>
    <property type="match status" value="1"/>
</dbReference>
<dbReference type="PROSITE" id="PS51406">
    <property type="entry name" value="FIBRINOGEN_C_2"/>
    <property type="match status" value="1"/>
</dbReference>
<name>A0A5B7JCC1_PORTR</name>
<protein>
    <submittedName>
        <fullName evidence="2">Angiopoietin-4</fullName>
    </submittedName>
</protein>
<dbReference type="GO" id="GO:0005615">
    <property type="term" value="C:extracellular space"/>
    <property type="evidence" value="ECO:0007669"/>
    <property type="project" value="TreeGrafter"/>
</dbReference>
<dbReference type="Proteomes" id="UP000324222">
    <property type="component" value="Unassembled WGS sequence"/>
</dbReference>
<dbReference type="InterPro" id="IPR036056">
    <property type="entry name" value="Fibrinogen-like_C"/>
</dbReference>
<sequence>MAGARVSGVYEIHPFTCTCTKPVLVWCDMETDGGGWTVFLNRQHQAIQLDFNRTWSDYKAGFGSPYSEYYLGNELLHQMTHGRMYAIRMDVTLASGGYDFSTYQYFTVYSEEKR</sequence>
<dbReference type="InterPro" id="IPR050373">
    <property type="entry name" value="Fibrinogen_C-term_domain"/>
</dbReference>
<evidence type="ECO:0000313" key="3">
    <source>
        <dbReference type="Proteomes" id="UP000324222"/>
    </source>
</evidence>
<dbReference type="SMART" id="SM00186">
    <property type="entry name" value="FBG"/>
    <property type="match status" value="1"/>
</dbReference>
<organism evidence="2 3">
    <name type="scientific">Portunus trituberculatus</name>
    <name type="common">Swimming crab</name>
    <name type="synonym">Neptunus trituberculatus</name>
    <dbReference type="NCBI Taxonomy" id="210409"/>
    <lineage>
        <taxon>Eukaryota</taxon>
        <taxon>Metazoa</taxon>
        <taxon>Ecdysozoa</taxon>
        <taxon>Arthropoda</taxon>
        <taxon>Crustacea</taxon>
        <taxon>Multicrustacea</taxon>
        <taxon>Malacostraca</taxon>
        <taxon>Eumalacostraca</taxon>
        <taxon>Eucarida</taxon>
        <taxon>Decapoda</taxon>
        <taxon>Pleocyemata</taxon>
        <taxon>Brachyura</taxon>
        <taxon>Eubrachyura</taxon>
        <taxon>Portunoidea</taxon>
        <taxon>Portunidae</taxon>
        <taxon>Portuninae</taxon>
        <taxon>Portunus</taxon>
    </lineage>
</organism>